<keyword evidence="12" id="KW-1185">Reference proteome</keyword>
<keyword evidence="6 9" id="KW-0808">Transferase</keyword>
<dbReference type="Pfam" id="PF00155">
    <property type="entry name" value="Aminotran_1_2"/>
    <property type="match status" value="1"/>
</dbReference>
<evidence type="ECO:0000256" key="9">
    <source>
        <dbReference type="HAMAP-Rule" id="MF_01023"/>
    </source>
</evidence>
<evidence type="ECO:0000256" key="7">
    <source>
        <dbReference type="ARBA" id="ARBA00022898"/>
    </source>
</evidence>
<dbReference type="InterPro" id="IPR015421">
    <property type="entry name" value="PyrdxlP-dep_Trfase_major"/>
</dbReference>
<keyword evidence="7 9" id="KW-0663">Pyridoxal phosphate</keyword>
<dbReference type="GO" id="GO:0008483">
    <property type="term" value="F:transaminase activity"/>
    <property type="evidence" value="ECO:0007669"/>
    <property type="project" value="UniProtKB-KW"/>
</dbReference>
<dbReference type="SUPFAM" id="SSF53383">
    <property type="entry name" value="PLP-dependent transferases"/>
    <property type="match status" value="1"/>
</dbReference>
<evidence type="ECO:0000256" key="6">
    <source>
        <dbReference type="ARBA" id="ARBA00022679"/>
    </source>
</evidence>
<comment type="catalytic activity">
    <reaction evidence="8 9">
        <text>L-histidinol phosphate + 2-oxoglutarate = 3-(imidazol-4-yl)-2-oxopropyl phosphate + L-glutamate</text>
        <dbReference type="Rhea" id="RHEA:23744"/>
        <dbReference type="ChEBI" id="CHEBI:16810"/>
        <dbReference type="ChEBI" id="CHEBI:29985"/>
        <dbReference type="ChEBI" id="CHEBI:57766"/>
        <dbReference type="ChEBI" id="CHEBI:57980"/>
        <dbReference type="EC" id="2.6.1.9"/>
    </reaction>
</comment>
<dbReference type="EC" id="2.6.1.9" evidence="9"/>
<dbReference type="InterPro" id="IPR015424">
    <property type="entry name" value="PyrdxlP-dep_Trfase"/>
</dbReference>
<dbReference type="InterPro" id="IPR050106">
    <property type="entry name" value="HistidinolP_aminotransfase"/>
</dbReference>
<dbReference type="Gene3D" id="3.90.1150.10">
    <property type="entry name" value="Aspartate Aminotransferase, domain 1"/>
    <property type="match status" value="1"/>
</dbReference>
<evidence type="ECO:0000256" key="1">
    <source>
        <dbReference type="ARBA" id="ARBA00001933"/>
    </source>
</evidence>
<dbReference type="InterPro" id="IPR004839">
    <property type="entry name" value="Aminotransferase_I/II_large"/>
</dbReference>
<dbReference type="PANTHER" id="PTHR43643:SF3">
    <property type="entry name" value="HISTIDINOL-PHOSPHATE AMINOTRANSFERASE"/>
    <property type="match status" value="1"/>
</dbReference>
<keyword evidence="5 9" id="KW-0032">Aminotransferase</keyword>
<gene>
    <name evidence="11" type="primary">hisC_3</name>
    <name evidence="9" type="synonym">hisC</name>
    <name evidence="11" type="ORF">AOPFMNJM_2836</name>
</gene>
<keyword evidence="9" id="KW-0028">Amino-acid biosynthesis</keyword>
<protein>
    <recommendedName>
        <fullName evidence="9">Histidinol-phosphate aminotransferase</fullName>
        <ecNumber evidence="9">2.6.1.9</ecNumber>
    </recommendedName>
    <alternativeName>
        <fullName evidence="9">Imidazole acetol-phosphate transaminase</fullName>
    </alternativeName>
</protein>
<name>A0ABQ4SXB8_9HYPH</name>
<dbReference type="HAMAP" id="MF_01023">
    <property type="entry name" value="HisC_aminotrans_2"/>
    <property type="match status" value="1"/>
</dbReference>
<reference evidence="11" key="1">
    <citation type="journal article" date="2021" name="Front. Microbiol.">
        <title>Comprehensive Comparative Genomics and Phenotyping of Methylobacterium Species.</title>
        <authorList>
            <person name="Alessa O."/>
            <person name="Ogura Y."/>
            <person name="Fujitani Y."/>
            <person name="Takami H."/>
            <person name="Hayashi T."/>
            <person name="Sahin N."/>
            <person name="Tani A."/>
        </authorList>
    </citation>
    <scope>NUCLEOTIDE SEQUENCE</scope>
    <source>
        <strain evidence="11">LMG 23639</strain>
    </source>
</reference>
<comment type="pathway">
    <text evidence="2 9">Amino-acid biosynthesis; L-histidine biosynthesis; L-histidine from 5-phospho-alpha-D-ribose 1-diphosphate: step 7/9.</text>
</comment>
<evidence type="ECO:0000256" key="2">
    <source>
        <dbReference type="ARBA" id="ARBA00005011"/>
    </source>
</evidence>
<comment type="similarity">
    <text evidence="3 9">Belongs to the class-II pyridoxal-phosphate-dependent aminotransferase family. Histidinol-phosphate aminotransferase subfamily.</text>
</comment>
<comment type="cofactor">
    <cofactor evidence="1 9">
        <name>pyridoxal 5'-phosphate</name>
        <dbReference type="ChEBI" id="CHEBI:597326"/>
    </cofactor>
</comment>
<sequence length="418" mass="43621">MLAATALPGFASSVRSAEGLPCIGPVSMAAQNALEGRSLLSLSAIMTTDLRPDRPTPRPGILDIEAYVPGKSAATGAGPVHKLSSNETPLGPSPAAVEALRAEAERLALYPDGNSTRLRAAIGTRYGLDPARIVCGAGSDELLSFLAYAYVGPGDEGLFTEHGFLVYRIAILAAGGTPVVAPERDLTTDVDALLAAVTPRTRIVYIANPNNPTGTYLPFDEVRRLHAGLPGNVLLVLDGAYAEYVRANDYSAGLDLVLEAENVVMTRTFSKIHGLAALRIGWMVAPAAVVDAVNRIRGPFNLSSAAIAAGAAAIADDTHVARAVAHNDEWRGFLEREIAALGLTVTPSVGNFVLVHFPQDARRGAAQADGYLSARGVVVRRVAAYGLPDALRITVGSETACRAAVAGLAGFLREARDA</sequence>
<dbReference type="PANTHER" id="PTHR43643">
    <property type="entry name" value="HISTIDINOL-PHOSPHATE AMINOTRANSFERASE 2"/>
    <property type="match status" value="1"/>
</dbReference>
<dbReference type="Proteomes" id="UP001055102">
    <property type="component" value="Unassembled WGS sequence"/>
</dbReference>
<evidence type="ECO:0000256" key="8">
    <source>
        <dbReference type="ARBA" id="ARBA00047481"/>
    </source>
</evidence>
<comment type="caution">
    <text evidence="11">The sequence shown here is derived from an EMBL/GenBank/DDBJ whole genome shotgun (WGS) entry which is preliminary data.</text>
</comment>
<organism evidence="11 12">
    <name type="scientific">Methylobacterium jeotgali</name>
    <dbReference type="NCBI Taxonomy" id="381630"/>
    <lineage>
        <taxon>Bacteria</taxon>
        <taxon>Pseudomonadati</taxon>
        <taxon>Pseudomonadota</taxon>
        <taxon>Alphaproteobacteria</taxon>
        <taxon>Hyphomicrobiales</taxon>
        <taxon>Methylobacteriaceae</taxon>
        <taxon>Methylobacterium</taxon>
    </lineage>
</organism>
<evidence type="ECO:0000259" key="10">
    <source>
        <dbReference type="Pfam" id="PF00155"/>
    </source>
</evidence>
<dbReference type="InterPro" id="IPR015422">
    <property type="entry name" value="PyrdxlP-dep_Trfase_small"/>
</dbReference>
<feature type="domain" description="Aminotransferase class I/classII large" evidence="10">
    <location>
        <begin position="81"/>
        <end position="406"/>
    </location>
</feature>
<evidence type="ECO:0000256" key="3">
    <source>
        <dbReference type="ARBA" id="ARBA00007970"/>
    </source>
</evidence>
<accession>A0ABQ4SXB8</accession>
<keyword evidence="9" id="KW-0368">Histidine biosynthesis</keyword>
<evidence type="ECO:0000256" key="4">
    <source>
        <dbReference type="ARBA" id="ARBA00011738"/>
    </source>
</evidence>
<evidence type="ECO:0000313" key="12">
    <source>
        <dbReference type="Proteomes" id="UP001055102"/>
    </source>
</evidence>
<comment type="subunit">
    <text evidence="4 9">Homodimer.</text>
</comment>
<feature type="modified residue" description="N6-(pyridoxal phosphate)lysine" evidence="9">
    <location>
        <position position="271"/>
    </location>
</feature>
<dbReference type="EMBL" id="BPQR01000046">
    <property type="protein sequence ID" value="GJE07507.1"/>
    <property type="molecule type" value="Genomic_DNA"/>
</dbReference>
<proteinExistence type="inferred from homology"/>
<dbReference type="CDD" id="cd00609">
    <property type="entry name" value="AAT_like"/>
    <property type="match status" value="1"/>
</dbReference>
<dbReference type="Gene3D" id="3.40.640.10">
    <property type="entry name" value="Type I PLP-dependent aspartate aminotransferase-like (Major domain)"/>
    <property type="match status" value="1"/>
</dbReference>
<evidence type="ECO:0000313" key="11">
    <source>
        <dbReference type="EMBL" id="GJE07507.1"/>
    </source>
</evidence>
<dbReference type="InterPro" id="IPR005861">
    <property type="entry name" value="HisP_aminotrans"/>
</dbReference>
<reference evidence="11" key="2">
    <citation type="submission" date="2021-08" db="EMBL/GenBank/DDBJ databases">
        <authorList>
            <person name="Tani A."/>
            <person name="Ola A."/>
            <person name="Ogura Y."/>
            <person name="Katsura K."/>
            <person name="Hayashi T."/>
        </authorList>
    </citation>
    <scope>NUCLEOTIDE SEQUENCE</scope>
    <source>
        <strain evidence="11">LMG 23639</strain>
    </source>
</reference>
<evidence type="ECO:0000256" key="5">
    <source>
        <dbReference type="ARBA" id="ARBA00022576"/>
    </source>
</evidence>